<sequence>SSPSAPISVLFFASARDAAGSLELPLYLPRAGFPLSELAGLILLERKAALAEGKSDDAHTTPDVEALQRILESARWSVNEEMVDEDGLASTLLNGGERVAPITPVSGG</sequence>
<dbReference type="EMBL" id="KZ819526">
    <property type="protein sequence ID" value="PWN38850.1"/>
    <property type="molecule type" value="Genomic_DNA"/>
</dbReference>
<dbReference type="OrthoDB" id="5595860at2759"/>
<dbReference type="RefSeq" id="XP_025366010.1">
    <property type="nucleotide sequence ID" value="XM_025511426.1"/>
</dbReference>
<feature type="non-terminal residue" evidence="1">
    <location>
        <position position="108"/>
    </location>
</feature>
<dbReference type="InterPro" id="IPR016155">
    <property type="entry name" value="Mopterin_synth/thiamin_S_b"/>
</dbReference>
<dbReference type="Gene3D" id="3.10.20.30">
    <property type="match status" value="1"/>
</dbReference>
<dbReference type="AlphaFoldDB" id="A0A316VNF7"/>
<protein>
    <recommendedName>
        <fullName evidence="3">Molybdopterin synthase sulfur carrier subunit</fullName>
    </recommendedName>
</protein>
<dbReference type="GeneID" id="37033296"/>
<gene>
    <name evidence="1" type="ORF">IE81DRAFT_272947</name>
</gene>
<feature type="non-terminal residue" evidence="1">
    <location>
        <position position="1"/>
    </location>
</feature>
<evidence type="ECO:0000313" key="2">
    <source>
        <dbReference type="Proteomes" id="UP000245783"/>
    </source>
</evidence>
<name>A0A316VNF7_9BASI</name>
<dbReference type="InterPro" id="IPR012675">
    <property type="entry name" value="Beta-grasp_dom_sf"/>
</dbReference>
<accession>A0A316VNF7</accession>
<proteinExistence type="predicted"/>
<dbReference type="InParanoid" id="A0A316VNF7"/>
<dbReference type="Proteomes" id="UP000245783">
    <property type="component" value="Unassembled WGS sequence"/>
</dbReference>
<reference evidence="1 2" key="1">
    <citation type="journal article" date="2018" name="Mol. Biol. Evol.">
        <title>Broad Genomic Sampling Reveals a Smut Pathogenic Ancestry of the Fungal Clade Ustilaginomycotina.</title>
        <authorList>
            <person name="Kijpornyongpan T."/>
            <person name="Mondo S.J."/>
            <person name="Barry K."/>
            <person name="Sandor L."/>
            <person name="Lee J."/>
            <person name="Lipzen A."/>
            <person name="Pangilinan J."/>
            <person name="LaButti K."/>
            <person name="Hainaut M."/>
            <person name="Henrissat B."/>
            <person name="Grigoriev I.V."/>
            <person name="Spatafora J.W."/>
            <person name="Aime M.C."/>
        </authorList>
    </citation>
    <scope>NUCLEOTIDE SEQUENCE [LARGE SCALE GENOMIC DNA]</scope>
    <source>
        <strain evidence="1 2">MCA 4658</strain>
    </source>
</reference>
<evidence type="ECO:0008006" key="3">
    <source>
        <dbReference type="Google" id="ProtNLM"/>
    </source>
</evidence>
<evidence type="ECO:0000313" key="1">
    <source>
        <dbReference type="EMBL" id="PWN38850.1"/>
    </source>
</evidence>
<dbReference type="SUPFAM" id="SSF54285">
    <property type="entry name" value="MoaD/ThiS"/>
    <property type="match status" value="1"/>
</dbReference>
<organism evidence="1 2">
    <name type="scientific">Ceraceosorus guamensis</name>
    <dbReference type="NCBI Taxonomy" id="1522189"/>
    <lineage>
        <taxon>Eukaryota</taxon>
        <taxon>Fungi</taxon>
        <taxon>Dikarya</taxon>
        <taxon>Basidiomycota</taxon>
        <taxon>Ustilaginomycotina</taxon>
        <taxon>Exobasidiomycetes</taxon>
        <taxon>Ceraceosorales</taxon>
        <taxon>Ceraceosoraceae</taxon>
        <taxon>Ceraceosorus</taxon>
    </lineage>
</organism>
<keyword evidence="2" id="KW-1185">Reference proteome</keyword>